<feature type="compositionally biased region" description="Low complexity" evidence="5">
    <location>
        <begin position="14"/>
        <end position="27"/>
    </location>
</feature>
<dbReference type="InterPro" id="IPR036864">
    <property type="entry name" value="Zn2-C6_fun-type_DNA-bd_sf"/>
</dbReference>
<feature type="compositionally biased region" description="Low complexity" evidence="5">
    <location>
        <begin position="49"/>
        <end position="58"/>
    </location>
</feature>
<dbReference type="GeneID" id="25330848"/>
<evidence type="ECO:0000313" key="8">
    <source>
        <dbReference type="Proteomes" id="UP000054342"/>
    </source>
</evidence>
<dbReference type="Gene3D" id="4.10.240.10">
    <property type="entry name" value="Zn(2)-C6 fungal-type DNA-binding domain"/>
    <property type="match status" value="1"/>
</dbReference>
<reference evidence="7 8" key="1">
    <citation type="submission" date="2015-01" db="EMBL/GenBank/DDBJ databases">
        <title>The Genome Sequence of Exophiala xenobiotica CBS118157.</title>
        <authorList>
            <consortium name="The Broad Institute Genomics Platform"/>
            <person name="Cuomo C."/>
            <person name="de Hoog S."/>
            <person name="Gorbushina A."/>
            <person name="Stielow B."/>
            <person name="Teixiera M."/>
            <person name="Abouelleil A."/>
            <person name="Chapman S.B."/>
            <person name="Priest M."/>
            <person name="Young S.K."/>
            <person name="Wortman J."/>
            <person name="Nusbaum C."/>
            <person name="Birren B."/>
        </authorList>
    </citation>
    <scope>NUCLEOTIDE SEQUENCE [LARGE SCALE GENOMIC DNA]</scope>
    <source>
        <strain evidence="7 8">CBS 118157</strain>
    </source>
</reference>
<dbReference type="InterPro" id="IPR001138">
    <property type="entry name" value="Zn2Cys6_DnaBD"/>
</dbReference>
<evidence type="ECO:0000313" key="7">
    <source>
        <dbReference type="EMBL" id="KIW53360.1"/>
    </source>
</evidence>
<proteinExistence type="predicted"/>
<evidence type="ECO:0000259" key="6">
    <source>
        <dbReference type="PROSITE" id="PS50048"/>
    </source>
</evidence>
<dbReference type="InterPro" id="IPR053187">
    <property type="entry name" value="Notoamide_regulator"/>
</dbReference>
<feature type="compositionally biased region" description="Polar residues" evidence="5">
    <location>
        <begin position="34"/>
        <end position="48"/>
    </location>
</feature>
<evidence type="ECO:0000256" key="5">
    <source>
        <dbReference type="SAM" id="MobiDB-lite"/>
    </source>
</evidence>
<accession>A0A0D2EFC6</accession>
<dbReference type="Proteomes" id="UP000054342">
    <property type="component" value="Unassembled WGS sequence"/>
</dbReference>
<evidence type="ECO:0000256" key="3">
    <source>
        <dbReference type="ARBA" id="ARBA00023163"/>
    </source>
</evidence>
<dbReference type="GO" id="GO:0008270">
    <property type="term" value="F:zinc ion binding"/>
    <property type="evidence" value="ECO:0007669"/>
    <property type="project" value="InterPro"/>
</dbReference>
<organism evidence="7 8">
    <name type="scientific">Exophiala xenobiotica</name>
    <dbReference type="NCBI Taxonomy" id="348802"/>
    <lineage>
        <taxon>Eukaryota</taxon>
        <taxon>Fungi</taxon>
        <taxon>Dikarya</taxon>
        <taxon>Ascomycota</taxon>
        <taxon>Pezizomycotina</taxon>
        <taxon>Eurotiomycetes</taxon>
        <taxon>Chaetothyriomycetidae</taxon>
        <taxon>Chaetothyriales</taxon>
        <taxon>Herpotrichiellaceae</taxon>
        <taxon>Exophiala</taxon>
    </lineage>
</organism>
<dbReference type="SUPFAM" id="SSF57701">
    <property type="entry name" value="Zn2/Cys6 DNA-binding domain"/>
    <property type="match status" value="1"/>
</dbReference>
<feature type="region of interest" description="Disordered" evidence="5">
    <location>
        <begin position="224"/>
        <end position="257"/>
    </location>
</feature>
<dbReference type="STRING" id="348802.A0A0D2EFC6"/>
<dbReference type="HOGENOM" id="CLU_015937_0_0_1"/>
<dbReference type="InterPro" id="IPR021833">
    <property type="entry name" value="DUF3425"/>
</dbReference>
<keyword evidence="2" id="KW-0238">DNA-binding</keyword>
<keyword evidence="1" id="KW-0805">Transcription regulation</keyword>
<evidence type="ECO:0000256" key="1">
    <source>
        <dbReference type="ARBA" id="ARBA00023015"/>
    </source>
</evidence>
<gene>
    <name evidence="7" type="ORF">PV05_08940</name>
</gene>
<keyword evidence="8" id="KW-1185">Reference proteome</keyword>
<dbReference type="PANTHER" id="PTHR47256">
    <property type="entry name" value="ZN(II)2CYS6 TRANSCRIPTION FACTOR (EUROFUNG)-RELATED"/>
    <property type="match status" value="1"/>
</dbReference>
<dbReference type="Pfam" id="PF00172">
    <property type="entry name" value="Zn_clus"/>
    <property type="match status" value="1"/>
</dbReference>
<dbReference type="EMBL" id="KN847321">
    <property type="protein sequence ID" value="KIW53360.1"/>
    <property type="molecule type" value="Genomic_DNA"/>
</dbReference>
<dbReference type="AlphaFoldDB" id="A0A0D2EFC6"/>
<dbReference type="CDD" id="cd00067">
    <property type="entry name" value="GAL4"/>
    <property type="match status" value="1"/>
</dbReference>
<dbReference type="RefSeq" id="XP_013313944.1">
    <property type="nucleotide sequence ID" value="XM_013458490.1"/>
</dbReference>
<dbReference type="GO" id="GO:0000981">
    <property type="term" value="F:DNA-binding transcription factor activity, RNA polymerase II-specific"/>
    <property type="evidence" value="ECO:0007669"/>
    <property type="project" value="InterPro"/>
</dbReference>
<protein>
    <recommendedName>
        <fullName evidence="6">Zn(2)-C6 fungal-type domain-containing protein</fullName>
    </recommendedName>
</protein>
<dbReference type="OrthoDB" id="4456959at2759"/>
<keyword evidence="3" id="KW-0804">Transcription</keyword>
<feature type="region of interest" description="Disordered" evidence="5">
    <location>
        <begin position="1"/>
        <end position="64"/>
    </location>
</feature>
<evidence type="ECO:0000256" key="4">
    <source>
        <dbReference type="ARBA" id="ARBA00023242"/>
    </source>
</evidence>
<dbReference type="PROSITE" id="PS00463">
    <property type="entry name" value="ZN2_CY6_FUNGAL_1"/>
    <property type="match status" value="1"/>
</dbReference>
<keyword evidence="4" id="KW-0539">Nucleus</keyword>
<evidence type="ECO:0000256" key="2">
    <source>
        <dbReference type="ARBA" id="ARBA00023125"/>
    </source>
</evidence>
<feature type="compositionally biased region" description="Polar residues" evidence="5">
    <location>
        <begin position="1"/>
        <end position="13"/>
    </location>
</feature>
<dbReference type="Pfam" id="PF11905">
    <property type="entry name" value="DUF3425"/>
    <property type="match status" value="1"/>
</dbReference>
<dbReference type="GO" id="GO:0003677">
    <property type="term" value="F:DNA binding"/>
    <property type="evidence" value="ECO:0007669"/>
    <property type="project" value="UniProtKB-KW"/>
</dbReference>
<name>A0A0D2EFC6_9EURO</name>
<dbReference type="SMART" id="SM00066">
    <property type="entry name" value="GAL4"/>
    <property type="match status" value="1"/>
</dbReference>
<feature type="compositionally biased region" description="Low complexity" evidence="5">
    <location>
        <begin position="235"/>
        <end position="252"/>
    </location>
</feature>
<dbReference type="PROSITE" id="PS50048">
    <property type="entry name" value="ZN2_CY6_FUNGAL_2"/>
    <property type="match status" value="1"/>
</dbReference>
<feature type="domain" description="Zn(2)-C6 fungal-type" evidence="6">
    <location>
        <begin position="66"/>
        <end position="98"/>
    </location>
</feature>
<dbReference type="PANTHER" id="PTHR47256:SF3">
    <property type="entry name" value="ZN(II)2CYS6 TRANSCRIPTION FACTOR (EUROFUNG)"/>
    <property type="match status" value="1"/>
</dbReference>
<sequence>MAGYSNMNVPSSGPRQPTTTPWPQPEVQTHDDLTTTAALPDLSSQGNQTAPTMRATRTATKHTSRACTSCRRRRRKCDGDQGGGKCSECIKHSFECILDANTDMRRKMHREKARKDQRLLHQVLTTLRQRSDSRAQTLLDLISEDAPVAAIEAHLAQSAADTLVLEDEPLESLPDALANPAQSSTSRLTSLSALLNPASPQAQISQITELVRPRIRLPEADHLAFVRNPPGGNVPDRSSSSQQQPRPLSDQDNYVEPGAVKSFGNLPMSSAIRANGWGADVQQQQLSMLQKPLYACSPLLLDEGSIADPLSQAALGFIEDARSLMAQGQPVRTILSMDGLQTELFFRDRGPEDLQTVSTWACEFTKSWKGMLPQTCLYTTLHMVACFMRWMILPCRDTWLLMPELMRPMVDQMVVPHHKLFVDLCHIPQLRKSFLKYNRDFAHILRYDTFNPNWPFGDEACVEGIGGADLGEKSRLTPAFTTHIDNPENWSLHKSVLAHFPELSNQIRFHDDF</sequence>